<dbReference type="PANTHER" id="PTHR36964">
    <property type="entry name" value="PROTEIN-METHIONINE-SULFOXIDE REDUCTASE HEME-BINDING SUBUNIT MSRQ"/>
    <property type="match status" value="1"/>
</dbReference>
<evidence type="ECO:0000313" key="10">
    <source>
        <dbReference type="EMBL" id="MDM5147786.1"/>
    </source>
</evidence>
<keyword evidence="7 8" id="KW-0472">Membrane</keyword>
<comment type="subcellular location">
    <subcellularLocation>
        <location evidence="8">Cell membrane</location>
        <topology evidence="8">Multi-pass membrane protein</topology>
    </subcellularLocation>
    <subcellularLocation>
        <location evidence="1">Membrane</location>
        <topology evidence="1">Multi-pass membrane protein</topology>
    </subcellularLocation>
</comment>
<feature type="transmembrane region" description="Helical" evidence="8">
    <location>
        <begin position="12"/>
        <end position="34"/>
    </location>
</feature>
<comment type="cofactor">
    <cofactor evidence="8">
        <name>FMN</name>
        <dbReference type="ChEBI" id="CHEBI:58210"/>
    </cofactor>
    <text evidence="8">Binds 1 FMN per subunit.</text>
</comment>
<keyword evidence="8" id="KW-0288">FMN</keyword>
<keyword evidence="6 8" id="KW-0408">Iron</keyword>
<keyword evidence="11" id="KW-1185">Reference proteome</keyword>
<evidence type="ECO:0000256" key="7">
    <source>
        <dbReference type="ARBA" id="ARBA00023136"/>
    </source>
</evidence>
<proteinExistence type="inferred from homology"/>
<evidence type="ECO:0000256" key="4">
    <source>
        <dbReference type="ARBA" id="ARBA00022692"/>
    </source>
</evidence>
<reference evidence="10" key="2">
    <citation type="journal article" date="2023" name="Microbiome">
        <title>Synthase-selected sorting approach identifies a beta-lactone synthase in a nudibranch symbiotic bacterium.</title>
        <authorList>
            <person name="Dzunkova M."/>
            <person name="La Clair J.J."/>
            <person name="Tyml T."/>
            <person name="Doud D."/>
            <person name="Schulz F."/>
            <person name="Piquer-Esteban S."/>
            <person name="Porcel Sanchis D."/>
            <person name="Osborn A."/>
            <person name="Robinson D."/>
            <person name="Louie K.B."/>
            <person name="Bowen B.P."/>
            <person name="Bowers R.M."/>
            <person name="Lee J."/>
            <person name="Arnau V."/>
            <person name="Diaz-Villanueva W."/>
            <person name="Stepanauskas R."/>
            <person name="Gosliner T."/>
            <person name="Date S.V."/>
            <person name="Northen T.R."/>
            <person name="Cheng J.F."/>
            <person name="Burkart M.D."/>
            <person name="Woyke T."/>
        </authorList>
    </citation>
    <scope>NUCLEOTIDE SEQUENCE</scope>
    <source>
        <strain evidence="10">Df01</strain>
    </source>
</reference>
<reference evidence="10" key="1">
    <citation type="submission" date="2022-08" db="EMBL/GenBank/DDBJ databases">
        <authorList>
            <person name="Dzunkova M."/>
            <person name="La Clair J."/>
            <person name="Tyml T."/>
            <person name="Doud D."/>
            <person name="Schulz F."/>
            <person name="Piquer S."/>
            <person name="Porcel Sanchis D."/>
            <person name="Osborn A."/>
            <person name="Robinson D."/>
            <person name="Louie K.B."/>
            <person name="Bowen B.P."/>
            <person name="Bowers R."/>
            <person name="Lee J."/>
            <person name="Arnau Llombart V."/>
            <person name="Diaz Villanueva W."/>
            <person name="Gosliner T."/>
            <person name="Northen T."/>
            <person name="Cheng J.-F."/>
            <person name="Burkart M.D."/>
            <person name="Woyke T."/>
        </authorList>
    </citation>
    <scope>NUCLEOTIDE SEQUENCE</scope>
    <source>
        <strain evidence="10">Df01</strain>
    </source>
</reference>
<comment type="caution">
    <text evidence="10">The sequence shown here is derived from an EMBL/GenBank/DDBJ whole genome shotgun (WGS) entry which is preliminary data.</text>
</comment>
<feature type="transmembrane region" description="Helical" evidence="8">
    <location>
        <begin position="182"/>
        <end position="200"/>
    </location>
</feature>
<sequence>MPVAQSLSPQRFNLLKGTLFIVSLAPLAAITYAVLSGNITEPVEFITRETGEHALHFLIIILLMTPLRQITRWNSPIKLRRMFGLFAFFYVFCHFCTYLFLDLQLDFSLVVDDIIKRKYITVGFVAFLLLLPLAITSNRFSIKKMGSKRWTSLHKSIYLIALLGPLHFLWLERGEDLSEPLTYLVIMIALLALRAPSLRARITRTRKVS</sequence>
<comment type="function">
    <text evidence="8">Part of the MsrPQ system that repairs oxidized periplasmic proteins containing methionine sulfoxide residues (Met-O), using respiratory chain electrons. Thus protects these proteins from oxidative-stress damage caused by reactive species of oxygen and chlorine generated by the host defense mechanisms. MsrPQ is essential for the maintenance of envelope integrity under bleach stress, rescuing a wide series of structurally unrelated periplasmic proteins from methionine oxidation. MsrQ provides electrons for reduction to the reductase catalytic subunit MsrP, using the quinone pool of the respiratory chain.</text>
</comment>
<feature type="domain" description="Ferric oxidoreductase" evidence="9">
    <location>
        <begin position="51"/>
        <end position="164"/>
    </location>
</feature>
<name>A0ABT7QM39_9GAMM</name>
<evidence type="ECO:0000256" key="5">
    <source>
        <dbReference type="ARBA" id="ARBA00022989"/>
    </source>
</evidence>
<dbReference type="HAMAP" id="MF_01207">
    <property type="entry name" value="MsrQ"/>
    <property type="match status" value="1"/>
</dbReference>
<keyword evidence="2 8" id="KW-0813">Transport</keyword>
<feature type="transmembrane region" description="Helical" evidence="8">
    <location>
        <begin position="121"/>
        <end position="140"/>
    </location>
</feature>
<evidence type="ECO:0000259" key="9">
    <source>
        <dbReference type="Pfam" id="PF01794"/>
    </source>
</evidence>
<protein>
    <recommendedName>
        <fullName evidence="8">Protein-methionine-sulfoxide reductase heme-binding subunit MsrQ</fullName>
    </recommendedName>
    <alternativeName>
        <fullName evidence="8">Flavocytochrome MsrQ</fullName>
    </alternativeName>
</protein>
<comment type="similarity">
    <text evidence="8">Belongs to the MsrQ family.</text>
</comment>
<keyword evidence="8" id="KW-1003">Cell membrane</keyword>
<feature type="transmembrane region" description="Helical" evidence="8">
    <location>
        <begin position="54"/>
        <end position="71"/>
    </location>
</feature>
<evidence type="ECO:0000313" key="11">
    <source>
        <dbReference type="Proteomes" id="UP001168167"/>
    </source>
</evidence>
<accession>A0ABT7QM39</accession>
<evidence type="ECO:0000256" key="8">
    <source>
        <dbReference type="HAMAP-Rule" id="MF_01207"/>
    </source>
</evidence>
<keyword evidence="8" id="KW-0249">Electron transport</keyword>
<feature type="transmembrane region" description="Helical" evidence="8">
    <location>
        <begin position="152"/>
        <end position="170"/>
    </location>
</feature>
<organism evidence="10 11">
    <name type="scientific">Candidatus Doriopsillibacter californiensis</name>
    <dbReference type="NCBI Taxonomy" id="2970740"/>
    <lineage>
        <taxon>Bacteria</taxon>
        <taxon>Pseudomonadati</taxon>
        <taxon>Pseudomonadota</taxon>
        <taxon>Gammaproteobacteria</taxon>
        <taxon>Candidatus Tethybacterales</taxon>
        <taxon>Candidatus Persebacteraceae</taxon>
        <taxon>Candidatus Doriopsillibacter</taxon>
    </lineage>
</organism>
<evidence type="ECO:0000256" key="3">
    <source>
        <dbReference type="ARBA" id="ARBA00022617"/>
    </source>
</evidence>
<evidence type="ECO:0000256" key="6">
    <source>
        <dbReference type="ARBA" id="ARBA00023004"/>
    </source>
</evidence>
<keyword evidence="5 8" id="KW-1133">Transmembrane helix</keyword>
<evidence type="ECO:0000256" key="1">
    <source>
        <dbReference type="ARBA" id="ARBA00004141"/>
    </source>
</evidence>
<dbReference type="Pfam" id="PF01794">
    <property type="entry name" value="Ferric_reduct"/>
    <property type="match status" value="1"/>
</dbReference>
<evidence type="ECO:0000256" key="2">
    <source>
        <dbReference type="ARBA" id="ARBA00022448"/>
    </source>
</evidence>
<dbReference type="InterPro" id="IPR022837">
    <property type="entry name" value="MsrQ-like"/>
</dbReference>
<keyword evidence="3 8" id="KW-0349">Heme</keyword>
<keyword evidence="4 8" id="KW-0812">Transmembrane</keyword>
<dbReference type="Proteomes" id="UP001168167">
    <property type="component" value="Unassembled WGS sequence"/>
</dbReference>
<keyword evidence="8" id="KW-0285">Flavoprotein</keyword>
<dbReference type="PANTHER" id="PTHR36964:SF1">
    <property type="entry name" value="PROTEIN-METHIONINE-SULFOXIDE REDUCTASE HEME-BINDING SUBUNIT MSRQ"/>
    <property type="match status" value="1"/>
</dbReference>
<dbReference type="InterPro" id="IPR013130">
    <property type="entry name" value="Fe3_Rdtase_TM_dom"/>
</dbReference>
<keyword evidence="8" id="KW-0479">Metal-binding</keyword>
<feature type="transmembrane region" description="Helical" evidence="8">
    <location>
        <begin position="83"/>
        <end position="101"/>
    </location>
</feature>
<comment type="cofactor">
    <cofactor evidence="8">
        <name>heme b</name>
        <dbReference type="ChEBI" id="CHEBI:60344"/>
    </cofactor>
    <text evidence="8">Binds 1 heme b (iron(II)-protoporphyrin IX) group per subunit.</text>
</comment>
<comment type="subunit">
    <text evidence="8">Heterodimer of a catalytic subunit (MsrP) and a heme-binding subunit (MsrQ).</text>
</comment>
<dbReference type="EMBL" id="JANQAO010000003">
    <property type="protein sequence ID" value="MDM5147786.1"/>
    <property type="molecule type" value="Genomic_DNA"/>
</dbReference>
<gene>
    <name evidence="8" type="primary">msrQ</name>
    <name evidence="10" type="ORF">NQX30_05320</name>
</gene>